<accession>A0ABP8LML8</accession>
<dbReference type="EMBL" id="BAABEY010000002">
    <property type="protein sequence ID" value="GAA4432588.1"/>
    <property type="molecule type" value="Genomic_DNA"/>
</dbReference>
<organism evidence="1 2">
    <name type="scientific">Ravibacter arvi</name>
    <dbReference type="NCBI Taxonomy" id="2051041"/>
    <lineage>
        <taxon>Bacteria</taxon>
        <taxon>Pseudomonadati</taxon>
        <taxon>Bacteroidota</taxon>
        <taxon>Cytophagia</taxon>
        <taxon>Cytophagales</taxon>
        <taxon>Spirosomataceae</taxon>
        <taxon>Ravibacter</taxon>
    </lineage>
</organism>
<protein>
    <recommendedName>
        <fullName evidence="3">Collagen-like protein</fullName>
    </recommendedName>
</protein>
<dbReference type="Proteomes" id="UP001501508">
    <property type="component" value="Unassembled WGS sequence"/>
</dbReference>
<reference evidence="2" key="1">
    <citation type="journal article" date="2019" name="Int. J. Syst. Evol. Microbiol.">
        <title>The Global Catalogue of Microorganisms (GCM) 10K type strain sequencing project: providing services to taxonomists for standard genome sequencing and annotation.</title>
        <authorList>
            <consortium name="The Broad Institute Genomics Platform"/>
            <consortium name="The Broad Institute Genome Sequencing Center for Infectious Disease"/>
            <person name="Wu L."/>
            <person name="Ma J."/>
        </authorList>
    </citation>
    <scope>NUCLEOTIDE SEQUENCE [LARGE SCALE GENOMIC DNA]</scope>
    <source>
        <strain evidence="2">JCM 31920</strain>
    </source>
</reference>
<comment type="caution">
    <text evidence="1">The sequence shown here is derived from an EMBL/GenBank/DDBJ whole genome shotgun (WGS) entry which is preliminary data.</text>
</comment>
<keyword evidence="2" id="KW-1185">Reference proteome</keyword>
<proteinExistence type="predicted"/>
<sequence length="179" mass="19782">MSALILGVAFVFQSCRGPEGLPGPQGPEGPAGPEILPAVFDVSATFTAANQYRQSITMPSKLEVYDTDVVMVYLNYDVTTIGGKEAKIWRALPLVVPVNTGFFQYNFDFTQYDVEFFLEGTIDLTTLDNTWTKDQLFRVVVIPADKAPERKAAVDLSNYEEVAKAYGIDEAKVVKLEAR</sequence>
<evidence type="ECO:0000313" key="2">
    <source>
        <dbReference type="Proteomes" id="UP001501508"/>
    </source>
</evidence>
<name>A0ABP8LML8_9BACT</name>
<evidence type="ECO:0008006" key="3">
    <source>
        <dbReference type="Google" id="ProtNLM"/>
    </source>
</evidence>
<evidence type="ECO:0000313" key="1">
    <source>
        <dbReference type="EMBL" id="GAA4432588.1"/>
    </source>
</evidence>
<gene>
    <name evidence="1" type="ORF">GCM10023091_04940</name>
</gene>